<reference evidence="1 2" key="1">
    <citation type="submission" date="2019-01" db="EMBL/GenBank/DDBJ databases">
        <title>Complete genome sequence of Campylobacter bacteriophage CP20.</title>
        <authorList>
            <person name="Connerton I.F."/>
        </authorList>
    </citation>
    <scope>NUCLEOTIDE SEQUENCE [LARGE SCALE GENOMIC DNA]</scope>
</reference>
<accession>A0A410T7M3</accession>
<proteinExistence type="predicted"/>
<sequence>MILDTKADILVTHSFHFNNTKMHGLSGHLFEVLDYYWYFKNKGVNVKCLIPEVVTKETFNDFIKGHYSVDFDLNDMYFLDTKILVIKARNILVTDGGYWFLNQYKSKLLGKVFSFACGPSFLESGDKPEYVTFLADHKIYPGLGINYTKKVLPHLNHIPGDKPFAHITKNCRALSESQIKDLTRDYPDIVMYSDYLNIQNSTNKPIKNFNFSKYVYTPIMRHFDCSPRLIIECRILGIDFDLWNINYKDPGLERRLETDLGQFILDESDNIINYFD</sequence>
<evidence type="ECO:0000313" key="1">
    <source>
        <dbReference type="EMBL" id="QAU04881.1"/>
    </source>
</evidence>
<organism evidence="1 2">
    <name type="scientific">Campylobacter phage CP20</name>
    <dbReference type="NCBI Taxonomy" id="2506428"/>
    <lineage>
        <taxon>Viruses</taxon>
        <taxon>Duplodnaviria</taxon>
        <taxon>Heunggongvirae</taxon>
        <taxon>Uroviricota</taxon>
        <taxon>Caudoviricetes</taxon>
        <taxon>Connertonviridae</taxon>
        <taxon>Firehammervirus</taxon>
        <taxon>Firehammervirus CPt10</taxon>
    </lineage>
</organism>
<dbReference type="EMBL" id="MK408758">
    <property type="protein sequence ID" value="QAU04881.1"/>
    <property type="molecule type" value="Genomic_DNA"/>
</dbReference>
<evidence type="ECO:0000313" key="2">
    <source>
        <dbReference type="Proteomes" id="UP000290538"/>
    </source>
</evidence>
<dbReference type="Proteomes" id="UP000290538">
    <property type="component" value="Segment"/>
</dbReference>
<protein>
    <submittedName>
        <fullName evidence="1">Uncharacterized protein</fullName>
    </submittedName>
</protein>
<name>A0A410T7M3_9CAUD</name>